<comment type="caution">
    <text evidence="2">The sequence shown here is derived from an EMBL/GenBank/DDBJ whole genome shotgun (WGS) entry which is preliminary data.</text>
</comment>
<keyword evidence="1" id="KW-0732">Signal</keyword>
<evidence type="ECO:0000256" key="1">
    <source>
        <dbReference type="SAM" id="SignalP"/>
    </source>
</evidence>
<protein>
    <submittedName>
        <fullName evidence="2">Uncharacterized protein</fullName>
    </submittedName>
</protein>
<proteinExistence type="predicted"/>
<sequence length="229" mass="25082">MYRKMIRWFSAVAAAVSLIGLAGPAALAAPAPVQMTFNAAPEPADQGKALTLSGRVWLGATGNRSRVYFYFRRSTATTWAYTGYADSDDRGYFSSRTTARYTGTWRAMYRGTATRGAITRLDAVAVLHRVPRRLVTYTGTDSSWQGPRVVIPTADFQAVVTYRCPVGGYMYLRWNGDSFGYESVSSAKPAGTLTLNGHQGARSGYFDLDTWSGCTWKITVYSGTVRVLA</sequence>
<evidence type="ECO:0000313" key="3">
    <source>
        <dbReference type="Proteomes" id="UP000292564"/>
    </source>
</evidence>
<keyword evidence="3" id="KW-1185">Reference proteome</keyword>
<dbReference type="Proteomes" id="UP000292564">
    <property type="component" value="Unassembled WGS sequence"/>
</dbReference>
<gene>
    <name evidence="2" type="ORF">EV385_2717</name>
</gene>
<reference evidence="2 3" key="1">
    <citation type="submission" date="2019-02" db="EMBL/GenBank/DDBJ databases">
        <title>Sequencing the genomes of 1000 actinobacteria strains.</title>
        <authorList>
            <person name="Klenk H.-P."/>
        </authorList>
    </citation>
    <scope>NUCLEOTIDE SEQUENCE [LARGE SCALE GENOMIC DNA]</scope>
    <source>
        <strain evidence="2 3">DSM 45162</strain>
    </source>
</reference>
<dbReference type="AlphaFoldDB" id="A0A4Q7ZKW5"/>
<name>A0A4Q7ZKW5_9ACTN</name>
<organism evidence="2 3">
    <name type="scientific">Krasilnikovia cinnamomea</name>
    <dbReference type="NCBI Taxonomy" id="349313"/>
    <lineage>
        <taxon>Bacteria</taxon>
        <taxon>Bacillati</taxon>
        <taxon>Actinomycetota</taxon>
        <taxon>Actinomycetes</taxon>
        <taxon>Micromonosporales</taxon>
        <taxon>Micromonosporaceae</taxon>
        <taxon>Krasilnikovia</taxon>
    </lineage>
</organism>
<evidence type="ECO:0000313" key="2">
    <source>
        <dbReference type="EMBL" id="RZU50925.1"/>
    </source>
</evidence>
<feature type="signal peptide" evidence="1">
    <location>
        <begin position="1"/>
        <end position="28"/>
    </location>
</feature>
<dbReference type="EMBL" id="SHKY01000001">
    <property type="protein sequence ID" value="RZU50925.1"/>
    <property type="molecule type" value="Genomic_DNA"/>
</dbReference>
<accession>A0A4Q7ZKW5</accession>
<feature type="chain" id="PRO_5020546475" evidence="1">
    <location>
        <begin position="29"/>
        <end position="229"/>
    </location>
</feature>